<dbReference type="Gene3D" id="1.20.1440.230">
    <property type="entry name" value="NADH-ubiquinone oxidoreductase 51kDa subunit, iron-sulphur binding domain"/>
    <property type="match status" value="1"/>
</dbReference>
<dbReference type="RefSeq" id="WP_073236290.1">
    <property type="nucleotide sequence ID" value="NZ_FQUY01000004.1"/>
</dbReference>
<dbReference type="FunFam" id="1.20.1440.230:FF:000001">
    <property type="entry name" value="Mitochondrial NADH dehydrogenase flavoprotein 1"/>
    <property type="match status" value="1"/>
</dbReference>
<evidence type="ECO:0000259" key="6">
    <source>
        <dbReference type="PROSITE" id="PS51379"/>
    </source>
</evidence>
<dbReference type="Gene3D" id="3.40.30.10">
    <property type="entry name" value="Glutaredoxin"/>
    <property type="match status" value="1"/>
</dbReference>
<dbReference type="InterPro" id="IPR017900">
    <property type="entry name" value="4Fe4S_Fe_S_CS"/>
</dbReference>
<dbReference type="GO" id="GO:0051539">
    <property type="term" value="F:4 iron, 4 sulfur cluster binding"/>
    <property type="evidence" value="ECO:0007669"/>
    <property type="project" value="UniProtKB-KW"/>
</dbReference>
<keyword evidence="5" id="KW-0411">Iron-sulfur</keyword>
<dbReference type="InterPro" id="IPR037225">
    <property type="entry name" value="Nuo51_FMN-bd_sf"/>
</dbReference>
<evidence type="ECO:0000256" key="4">
    <source>
        <dbReference type="ARBA" id="ARBA00023004"/>
    </source>
</evidence>
<dbReference type="InterPro" id="IPR037207">
    <property type="entry name" value="Nuop51_4Fe4S-bd_sf"/>
</dbReference>
<keyword evidence="2" id="KW-0004">4Fe-4S</keyword>
<dbReference type="AlphaFoldDB" id="A0A1M4VB79"/>
<dbReference type="NCBIfam" id="NF010120">
    <property type="entry name" value="PRK13596.1"/>
    <property type="match status" value="1"/>
</dbReference>
<dbReference type="OrthoDB" id="9761899at2"/>
<dbReference type="Pfam" id="PF12838">
    <property type="entry name" value="Fer4_7"/>
    <property type="match status" value="1"/>
</dbReference>
<evidence type="ECO:0000256" key="2">
    <source>
        <dbReference type="ARBA" id="ARBA00022485"/>
    </source>
</evidence>
<dbReference type="SUPFAM" id="SSF54862">
    <property type="entry name" value="4Fe-4S ferredoxins"/>
    <property type="match status" value="1"/>
</dbReference>
<dbReference type="Gene3D" id="3.10.20.600">
    <property type="match status" value="1"/>
</dbReference>
<organism evidence="7 8">
    <name type="scientific">Desulforamulus putei DSM 12395</name>
    <dbReference type="NCBI Taxonomy" id="1121429"/>
    <lineage>
        <taxon>Bacteria</taxon>
        <taxon>Bacillati</taxon>
        <taxon>Bacillota</taxon>
        <taxon>Clostridia</taxon>
        <taxon>Eubacteriales</taxon>
        <taxon>Peptococcaceae</taxon>
        <taxon>Desulforamulus</taxon>
    </lineage>
</organism>
<evidence type="ECO:0000313" key="7">
    <source>
        <dbReference type="EMBL" id="SHE66183.1"/>
    </source>
</evidence>
<keyword evidence="8" id="KW-1185">Reference proteome</keyword>
<evidence type="ECO:0000256" key="5">
    <source>
        <dbReference type="ARBA" id="ARBA00023014"/>
    </source>
</evidence>
<dbReference type="GO" id="GO:0046872">
    <property type="term" value="F:metal ion binding"/>
    <property type="evidence" value="ECO:0007669"/>
    <property type="project" value="UniProtKB-KW"/>
</dbReference>
<proteinExistence type="inferred from homology"/>
<keyword evidence="4" id="KW-0408">Iron</keyword>
<keyword evidence="3" id="KW-0479">Metal-binding</keyword>
<dbReference type="SUPFAM" id="SSF140490">
    <property type="entry name" value="Nqo1C-terminal domain-like"/>
    <property type="match status" value="1"/>
</dbReference>
<dbReference type="SMART" id="SM00928">
    <property type="entry name" value="NADH_4Fe-4S"/>
    <property type="match status" value="1"/>
</dbReference>
<dbReference type="PANTHER" id="PTHR43578:SF3">
    <property type="entry name" value="NADH-QUINONE OXIDOREDUCTASE SUBUNIT F"/>
    <property type="match status" value="1"/>
</dbReference>
<feature type="domain" description="4Fe-4S ferredoxin-type" evidence="6">
    <location>
        <begin position="575"/>
        <end position="604"/>
    </location>
</feature>
<dbReference type="STRING" id="1121429.SAMN02745133_00866"/>
<dbReference type="InterPro" id="IPR011538">
    <property type="entry name" value="Nuo51_FMN-bd"/>
</dbReference>
<dbReference type="CDD" id="cd02980">
    <property type="entry name" value="TRX_Fd_family"/>
    <property type="match status" value="1"/>
</dbReference>
<dbReference type="PROSITE" id="PS00198">
    <property type="entry name" value="4FE4S_FER_1"/>
    <property type="match status" value="1"/>
</dbReference>
<dbReference type="Pfam" id="PF01512">
    <property type="entry name" value="Complex1_51K"/>
    <property type="match status" value="1"/>
</dbReference>
<dbReference type="PANTHER" id="PTHR43578">
    <property type="entry name" value="NADH-QUINONE OXIDOREDUCTASE SUBUNIT F"/>
    <property type="match status" value="1"/>
</dbReference>
<dbReference type="InterPro" id="IPR019575">
    <property type="entry name" value="Nuop51_4Fe4S-bd"/>
</dbReference>
<dbReference type="Gene3D" id="6.10.250.1450">
    <property type="match status" value="1"/>
</dbReference>
<dbReference type="SUPFAM" id="SSF142019">
    <property type="entry name" value="Nqo1 FMN-binding domain-like"/>
    <property type="match status" value="1"/>
</dbReference>
<dbReference type="SUPFAM" id="SSF52833">
    <property type="entry name" value="Thioredoxin-like"/>
    <property type="match status" value="1"/>
</dbReference>
<dbReference type="InterPro" id="IPR017896">
    <property type="entry name" value="4Fe4S_Fe-S-bd"/>
</dbReference>
<evidence type="ECO:0000313" key="8">
    <source>
        <dbReference type="Proteomes" id="UP000184148"/>
    </source>
</evidence>
<feature type="domain" description="4Fe-4S ferredoxin-type" evidence="6">
    <location>
        <begin position="545"/>
        <end position="574"/>
    </location>
</feature>
<dbReference type="SUPFAM" id="SSF142984">
    <property type="entry name" value="Nqo1 middle domain-like"/>
    <property type="match status" value="1"/>
</dbReference>
<dbReference type="Gene3D" id="3.40.50.11540">
    <property type="entry name" value="NADH-ubiquinone oxidoreductase 51kDa subunit"/>
    <property type="match status" value="1"/>
</dbReference>
<dbReference type="FunFam" id="3.40.50.11540:FF:000001">
    <property type="entry name" value="NADH dehydrogenase [ubiquinone] flavoprotein 1, mitochondrial"/>
    <property type="match status" value="1"/>
</dbReference>
<dbReference type="EMBL" id="FQUY01000004">
    <property type="protein sequence ID" value="SHE66183.1"/>
    <property type="molecule type" value="Genomic_DNA"/>
</dbReference>
<dbReference type="Pfam" id="PF10589">
    <property type="entry name" value="NADH_4Fe-4S"/>
    <property type="match status" value="1"/>
</dbReference>
<sequence length="609" mass="65350">MNEHANSTSADKSGVTTVVNVGLASCGIAAGAQKVYDTFKTALEGLAVELTFSGCMGMCYNEPLVEVRSLNGGRYIYGKVQPEQVARIVQEHIQGGTPIMDWVVYSDRIKTPDADFIDKQQRIILKHCGVVNPEDIDSYLSVGGYKAIEKALKSMTPEQVIEEISRSGLRGRGGAGFPTGTKWSFARKSPGREKYVICNADEGDPGAFMDRSVLESNPHSVLEGMLIAGYAMGAENGYIYIRAEYPLAIKRLKIAIAQALEKGYLGSHILDSNFSFNIMIREGAGAFVCGEETALIASVEGKRGMPRIRPPFPAQSGVWGKPTSINNVETFANVPWIILNGGDSFSRFGTENSKGTKVFALAGSIARGGLVEVPMGITINEIVYDVGGGLSSGRKLKAVQTGGPSGGCIPASLADTQVDYDSLKKIGAIMGSGGMLIMDDSTCMVDVAKFFLKFTKSESCGKCTFCRVGTKQMLKVLERITNGEGRDGDIELLEELGQKISAGALCGLGQTVPNPVLTTIKYFRHEYEAHIFDKACPAKKCKALISYQVLADACKGCGRCSRECPTGAITGEKKMPFTINQEMCARCGLCISVCKFNAITVTTGKERGK</sequence>
<gene>
    <name evidence="7" type="ORF">SAMN02745133_00866</name>
</gene>
<dbReference type="Proteomes" id="UP000184148">
    <property type="component" value="Unassembled WGS sequence"/>
</dbReference>
<evidence type="ECO:0000256" key="3">
    <source>
        <dbReference type="ARBA" id="ARBA00022723"/>
    </source>
</evidence>
<dbReference type="Gene3D" id="3.30.70.20">
    <property type="match status" value="1"/>
</dbReference>
<name>A0A1M4VB79_9FIRM</name>
<dbReference type="InterPro" id="IPR036249">
    <property type="entry name" value="Thioredoxin-like_sf"/>
</dbReference>
<dbReference type="PROSITE" id="PS51379">
    <property type="entry name" value="4FE4S_FER_2"/>
    <property type="match status" value="2"/>
</dbReference>
<reference evidence="8" key="1">
    <citation type="submission" date="2016-11" db="EMBL/GenBank/DDBJ databases">
        <authorList>
            <person name="Varghese N."/>
            <person name="Submissions S."/>
        </authorList>
    </citation>
    <scope>NUCLEOTIDE SEQUENCE [LARGE SCALE GENOMIC DNA]</scope>
    <source>
        <strain evidence="8">DSM 12395</strain>
    </source>
</reference>
<accession>A0A1M4VB79</accession>
<evidence type="ECO:0000256" key="1">
    <source>
        <dbReference type="ARBA" id="ARBA00007523"/>
    </source>
</evidence>
<comment type="similarity">
    <text evidence="1">Belongs to the complex I 51 kDa subunit family.</text>
</comment>
<protein>
    <submittedName>
        <fullName evidence="7">NADH-quinone oxidoreductase subunit F</fullName>
    </submittedName>
</protein>